<reference evidence="1 2" key="1">
    <citation type="journal article" date="2018" name="Front. Plant Sci.">
        <title>Red Clover (Trifolium pratense) and Zigzag Clover (T. medium) - A Picture of Genomic Similarities and Differences.</title>
        <authorList>
            <person name="Dluhosova J."/>
            <person name="Istvanek J."/>
            <person name="Nedelnik J."/>
            <person name="Repkova J."/>
        </authorList>
    </citation>
    <scope>NUCLEOTIDE SEQUENCE [LARGE SCALE GENOMIC DNA]</scope>
    <source>
        <strain evidence="2">cv. 10/8</strain>
        <tissue evidence="1">Leaf</tissue>
    </source>
</reference>
<evidence type="ECO:0000313" key="2">
    <source>
        <dbReference type="Proteomes" id="UP000265520"/>
    </source>
</evidence>
<accession>A0A392NW64</accession>
<dbReference type="AlphaFoldDB" id="A0A392NW64"/>
<dbReference type="Proteomes" id="UP000265520">
    <property type="component" value="Unassembled WGS sequence"/>
</dbReference>
<keyword evidence="2" id="KW-1185">Reference proteome</keyword>
<comment type="caution">
    <text evidence="1">The sequence shown here is derived from an EMBL/GenBank/DDBJ whole genome shotgun (WGS) entry which is preliminary data.</text>
</comment>
<dbReference type="EMBL" id="LXQA010054190">
    <property type="protein sequence ID" value="MCI04068.1"/>
    <property type="molecule type" value="Genomic_DNA"/>
</dbReference>
<evidence type="ECO:0000313" key="1">
    <source>
        <dbReference type="EMBL" id="MCI04068.1"/>
    </source>
</evidence>
<name>A0A392NW64_9FABA</name>
<organism evidence="1 2">
    <name type="scientific">Trifolium medium</name>
    <dbReference type="NCBI Taxonomy" id="97028"/>
    <lineage>
        <taxon>Eukaryota</taxon>
        <taxon>Viridiplantae</taxon>
        <taxon>Streptophyta</taxon>
        <taxon>Embryophyta</taxon>
        <taxon>Tracheophyta</taxon>
        <taxon>Spermatophyta</taxon>
        <taxon>Magnoliopsida</taxon>
        <taxon>eudicotyledons</taxon>
        <taxon>Gunneridae</taxon>
        <taxon>Pentapetalae</taxon>
        <taxon>rosids</taxon>
        <taxon>fabids</taxon>
        <taxon>Fabales</taxon>
        <taxon>Fabaceae</taxon>
        <taxon>Papilionoideae</taxon>
        <taxon>50 kb inversion clade</taxon>
        <taxon>NPAAA clade</taxon>
        <taxon>Hologalegina</taxon>
        <taxon>IRL clade</taxon>
        <taxon>Trifolieae</taxon>
        <taxon>Trifolium</taxon>
    </lineage>
</organism>
<proteinExistence type="predicted"/>
<protein>
    <submittedName>
        <fullName evidence="1">Uncharacterized protein</fullName>
    </submittedName>
</protein>
<sequence>MTAVAGILVGQGHALYEVVGDNDKDEGVMRSGVHMWGIWWGKLKKDNNKRIKADCRNRLRRDVG</sequence>